<organism evidence="4 5">
    <name type="scientific">Caulobacter ginsengisoli</name>
    <dbReference type="NCBI Taxonomy" id="400775"/>
    <lineage>
        <taxon>Bacteria</taxon>
        <taxon>Pseudomonadati</taxon>
        <taxon>Pseudomonadota</taxon>
        <taxon>Alphaproteobacteria</taxon>
        <taxon>Caulobacterales</taxon>
        <taxon>Caulobacteraceae</taxon>
        <taxon>Caulobacter</taxon>
    </lineage>
</organism>
<dbReference type="SUPFAM" id="SSF46689">
    <property type="entry name" value="Homeodomain-like"/>
    <property type="match status" value="1"/>
</dbReference>
<keyword evidence="5" id="KW-1185">Reference proteome</keyword>
<evidence type="ECO:0000256" key="1">
    <source>
        <dbReference type="ARBA" id="ARBA00023125"/>
    </source>
</evidence>
<dbReference type="InterPro" id="IPR001647">
    <property type="entry name" value="HTH_TetR"/>
</dbReference>
<evidence type="ECO:0000313" key="5">
    <source>
        <dbReference type="Proteomes" id="UP001228905"/>
    </source>
</evidence>
<sequence>MRRRRSPEAARSEAVAAARDILLEAGPAAVTLKAVAAKLGMSHGNLLHHFGSAGELQAALMASMVSDLVAALEAAVAAVREGAAEPGAPVDIVFKAFAEGGAAKLAAWLALNDETQQLSPIGGQIRALVSALEAPFRDLPDYDGVQVRRLVLNVANHAFAEALMGPELRGMLDLPQQAVVRMAKDPILAAHPWTKSS</sequence>
<dbReference type="EMBL" id="JAUSVS010000004">
    <property type="protein sequence ID" value="MDQ0464816.1"/>
    <property type="molecule type" value="Genomic_DNA"/>
</dbReference>
<proteinExistence type="predicted"/>
<accession>A0ABU0IS26</accession>
<reference evidence="4 5" key="1">
    <citation type="submission" date="2023-07" db="EMBL/GenBank/DDBJ databases">
        <title>Genomic Encyclopedia of Type Strains, Phase IV (KMG-IV): sequencing the most valuable type-strain genomes for metagenomic binning, comparative biology and taxonomic classification.</title>
        <authorList>
            <person name="Goeker M."/>
        </authorList>
    </citation>
    <scope>NUCLEOTIDE SEQUENCE [LARGE SCALE GENOMIC DNA]</scope>
    <source>
        <strain evidence="4 5">DSM 18695</strain>
    </source>
</reference>
<dbReference type="RefSeq" id="WP_307349751.1">
    <property type="nucleotide sequence ID" value="NZ_JAUSVS010000004.1"/>
</dbReference>
<name>A0ABU0IS26_9CAUL</name>
<dbReference type="Proteomes" id="UP001228905">
    <property type="component" value="Unassembled WGS sequence"/>
</dbReference>
<evidence type="ECO:0000313" key="4">
    <source>
        <dbReference type="EMBL" id="MDQ0464816.1"/>
    </source>
</evidence>
<feature type="DNA-binding region" description="H-T-H motif" evidence="2">
    <location>
        <begin position="31"/>
        <end position="50"/>
    </location>
</feature>
<gene>
    <name evidence="4" type="ORF">QO010_002600</name>
</gene>
<dbReference type="InterPro" id="IPR009057">
    <property type="entry name" value="Homeodomain-like_sf"/>
</dbReference>
<dbReference type="Gene3D" id="1.10.357.10">
    <property type="entry name" value="Tetracycline Repressor, domain 2"/>
    <property type="match status" value="1"/>
</dbReference>
<protein>
    <submittedName>
        <fullName evidence="4">AcrR family transcriptional regulator</fullName>
    </submittedName>
</protein>
<evidence type="ECO:0000259" key="3">
    <source>
        <dbReference type="PROSITE" id="PS50977"/>
    </source>
</evidence>
<dbReference type="Pfam" id="PF00440">
    <property type="entry name" value="TetR_N"/>
    <property type="match status" value="1"/>
</dbReference>
<evidence type="ECO:0000256" key="2">
    <source>
        <dbReference type="PROSITE-ProRule" id="PRU00335"/>
    </source>
</evidence>
<feature type="domain" description="HTH tetR-type" evidence="3">
    <location>
        <begin position="8"/>
        <end position="68"/>
    </location>
</feature>
<keyword evidence="1 2" id="KW-0238">DNA-binding</keyword>
<comment type="caution">
    <text evidence="4">The sequence shown here is derived from an EMBL/GenBank/DDBJ whole genome shotgun (WGS) entry which is preliminary data.</text>
</comment>
<dbReference type="PROSITE" id="PS50977">
    <property type="entry name" value="HTH_TETR_2"/>
    <property type="match status" value="1"/>
</dbReference>